<proteinExistence type="predicted"/>
<name>A0A7J6BXF2_9TELE</name>
<accession>A0A7J6BXF2</accession>
<keyword evidence="3" id="KW-1185">Reference proteome</keyword>
<feature type="compositionally biased region" description="Basic and acidic residues" evidence="1">
    <location>
        <begin position="76"/>
        <end position="101"/>
    </location>
</feature>
<organism evidence="2 3">
    <name type="scientific">Onychostoma macrolepis</name>
    <dbReference type="NCBI Taxonomy" id="369639"/>
    <lineage>
        <taxon>Eukaryota</taxon>
        <taxon>Metazoa</taxon>
        <taxon>Chordata</taxon>
        <taxon>Craniata</taxon>
        <taxon>Vertebrata</taxon>
        <taxon>Euteleostomi</taxon>
        <taxon>Actinopterygii</taxon>
        <taxon>Neopterygii</taxon>
        <taxon>Teleostei</taxon>
        <taxon>Ostariophysi</taxon>
        <taxon>Cypriniformes</taxon>
        <taxon>Cyprinidae</taxon>
        <taxon>Acrossocheilinae</taxon>
        <taxon>Onychostoma</taxon>
    </lineage>
</organism>
<gene>
    <name evidence="2" type="ORF">G5714_021045</name>
</gene>
<protein>
    <submittedName>
        <fullName evidence="2">Uncharacterized protein</fullName>
    </submittedName>
</protein>
<dbReference type="Proteomes" id="UP000579812">
    <property type="component" value="Unassembled WGS sequence"/>
</dbReference>
<comment type="caution">
    <text evidence="2">The sequence shown here is derived from an EMBL/GenBank/DDBJ whole genome shotgun (WGS) entry which is preliminary data.</text>
</comment>
<dbReference type="EMBL" id="JAAMOB010000021">
    <property type="protein sequence ID" value="KAF4099015.1"/>
    <property type="molecule type" value="Genomic_DNA"/>
</dbReference>
<evidence type="ECO:0000313" key="3">
    <source>
        <dbReference type="Proteomes" id="UP000579812"/>
    </source>
</evidence>
<evidence type="ECO:0000313" key="2">
    <source>
        <dbReference type="EMBL" id="KAF4099015.1"/>
    </source>
</evidence>
<reference evidence="2 3" key="1">
    <citation type="submission" date="2020-04" db="EMBL/GenBank/DDBJ databases">
        <title>Chromosome-level genome assembly of a cyprinid fish Onychostoma macrolepis by integration of Nanopore Sequencing, Bionano and Hi-C technology.</title>
        <authorList>
            <person name="Wang D."/>
        </authorList>
    </citation>
    <scope>NUCLEOTIDE SEQUENCE [LARGE SCALE GENOMIC DNA]</scope>
    <source>
        <strain evidence="2">SWU-2019</strain>
        <tissue evidence="2">Muscle</tissue>
    </source>
</reference>
<feature type="region of interest" description="Disordered" evidence="1">
    <location>
        <begin position="1"/>
        <end position="35"/>
    </location>
</feature>
<sequence>MLESRNDEQRGRETEENQSKRRVRRSSVDIETPDSKLFRQISRPEIRKQMQMECRIETTHAENCWSFRNHRPAKNSRTEREMEDRNKTLTSESQEKGREIC</sequence>
<dbReference type="AlphaFoldDB" id="A0A7J6BXF2"/>
<feature type="region of interest" description="Disordered" evidence="1">
    <location>
        <begin position="71"/>
        <end position="101"/>
    </location>
</feature>
<evidence type="ECO:0000256" key="1">
    <source>
        <dbReference type="SAM" id="MobiDB-lite"/>
    </source>
</evidence>
<feature type="compositionally biased region" description="Basic and acidic residues" evidence="1">
    <location>
        <begin position="1"/>
        <end position="19"/>
    </location>
</feature>